<dbReference type="KEGG" id="fpl:Ferp_0987"/>
<dbReference type="SUPFAM" id="SSF46785">
    <property type="entry name" value="Winged helix' DNA-binding domain"/>
    <property type="match status" value="1"/>
</dbReference>
<dbReference type="Pfam" id="PF25212">
    <property type="entry name" value="HVO_A0114"/>
    <property type="match status" value="1"/>
</dbReference>
<reference evidence="3" key="1">
    <citation type="submission" date="2010-02" db="EMBL/GenBank/DDBJ databases">
        <title>Complete sequence of Ferroglobus placidus DSM 10642.</title>
        <authorList>
            <consortium name="US DOE Joint Genome Institute"/>
            <person name="Lucas S."/>
            <person name="Copeland A."/>
            <person name="Lapidus A."/>
            <person name="Cheng J.-F."/>
            <person name="Bruce D."/>
            <person name="Goodwin L."/>
            <person name="Pitluck S."/>
            <person name="Saunders E."/>
            <person name="Brettin T."/>
            <person name="Detter J.C."/>
            <person name="Han C."/>
            <person name="Tapia R."/>
            <person name="Larimer F."/>
            <person name="Land M."/>
            <person name="Hauser L."/>
            <person name="Kyrpides N."/>
            <person name="Ivanova N."/>
            <person name="Holmes D."/>
            <person name="Lovley D."/>
            <person name="Kyrpides N."/>
            <person name="Anderson I.J."/>
            <person name="Woyke T."/>
        </authorList>
    </citation>
    <scope>NUCLEOTIDE SEQUENCE [LARGE SCALE GENOMIC DNA]</scope>
    <source>
        <strain evidence="3">DSM 10642 / AEDII12DO</strain>
    </source>
</reference>
<dbReference type="AlphaFoldDB" id="D3RXD7"/>
<dbReference type="EMBL" id="CP001899">
    <property type="protein sequence ID" value="ADC66457.1"/>
    <property type="molecule type" value="Genomic_DNA"/>
</dbReference>
<keyword evidence="3" id="KW-1185">Reference proteome</keyword>
<dbReference type="InterPro" id="IPR036390">
    <property type="entry name" value="WH_DNA-bd_sf"/>
</dbReference>
<evidence type="ECO:0000313" key="2">
    <source>
        <dbReference type="EMBL" id="ADC66457.1"/>
    </source>
</evidence>
<protein>
    <submittedName>
        <fullName evidence="1">Regulatory protein ArsR</fullName>
    </submittedName>
</protein>
<name>D3RXD7_FERPA</name>
<proteinExistence type="predicted"/>
<dbReference type="GeneID" id="8779878"/>
<dbReference type="RefSeq" id="WP_012965493.1">
    <property type="nucleotide sequence ID" value="NC_013849.1"/>
</dbReference>
<dbReference type="Gene3D" id="1.10.10.10">
    <property type="entry name" value="Winged helix-like DNA-binding domain superfamily/Winged helix DNA-binding domain"/>
    <property type="match status" value="1"/>
</dbReference>
<sequence>MVKLRIEIGRRDSREELLEVARRIDEGEDVEFERIVFESYEALRKILTPERLKILHVIKEKNPKSVYELAKLLGRNRRNVIKDLEILEMLGLVKFVEEKKGKRRRKVPVVPYDEIEVSIPVVG</sequence>
<dbReference type="PaxDb" id="589924-Ferp_0987"/>
<gene>
    <name evidence="1" type="ordered locus">Ferp_0987</name>
    <name evidence="2" type="ordered locus">Ferp_2338</name>
</gene>
<evidence type="ECO:0000313" key="1">
    <source>
        <dbReference type="EMBL" id="ADC65150.1"/>
    </source>
</evidence>
<dbReference type="InterPro" id="IPR036388">
    <property type="entry name" value="WH-like_DNA-bd_sf"/>
</dbReference>
<evidence type="ECO:0000313" key="3">
    <source>
        <dbReference type="Proteomes" id="UP000002613"/>
    </source>
</evidence>
<dbReference type="KEGG" id="fpl:Ferp_2338"/>
<organism evidence="1 3">
    <name type="scientific">Ferroglobus placidus (strain DSM 10642 / AEDII12DO)</name>
    <dbReference type="NCBI Taxonomy" id="589924"/>
    <lineage>
        <taxon>Archaea</taxon>
        <taxon>Methanobacteriati</taxon>
        <taxon>Methanobacteriota</taxon>
        <taxon>Archaeoglobi</taxon>
        <taxon>Archaeoglobales</taxon>
        <taxon>Archaeoglobaceae</taxon>
        <taxon>Ferroglobus</taxon>
    </lineage>
</organism>
<dbReference type="OrthoDB" id="146837at2157"/>
<reference evidence="1 3" key="2">
    <citation type="journal article" date="2011" name="Stand. Genomic Sci.">
        <title>Complete genome sequence of Ferroglobus placidus AEDII12DO.</title>
        <authorList>
            <person name="Anderson I."/>
            <person name="Risso C."/>
            <person name="Holmes D."/>
            <person name="Lucas S."/>
            <person name="Copeland A."/>
            <person name="Lapidus A."/>
            <person name="Cheng J.F."/>
            <person name="Bruce D."/>
            <person name="Goodwin L."/>
            <person name="Pitluck S."/>
            <person name="Saunders E."/>
            <person name="Brettin T."/>
            <person name="Detter J.C."/>
            <person name="Han C."/>
            <person name="Tapia R."/>
            <person name="Larimer F."/>
            <person name="Land M."/>
            <person name="Hauser L."/>
            <person name="Woyke T."/>
            <person name="Lovley D."/>
            <person name="Kyrpides N."/>
            <person name="Ivanova N."/>
        </authorList>
    </citation>
    <scope>NUCLEOTIDE SEQUENCE [LARGE SCALE GENOMIC DNA]</scope>
    <source>
        <strain evidence="1">DSM 10642</strain>
        <strain evidence="3">DSM 10642 / AEDII12DO</strain>
    </source>
</reference>
<accession>D3RXD7</accession>
<dbReference type="eggNOG" id="arCOG02756">
    <property type="taxonomic scope" value="Archaea"/>
</dbReference>
<dbReference type="Proteomes" id="UP000002613">
    <property type="component" value="Chromosome"/>
</dbReference>
<dbReference type="EMBL" id="CP001899">
    <property type="protein sequence ID" value="ADC65150.1"/>
    <property type="molecule type" value="Genomic_DNA"/>
</dbReference>
<dbReference type="HOGENOM" id="CLU_130787_1_1_2"/>
<dbReference type="STRING" id="589924.Ferp_0987"/>